<proteinExistence type="predicted"/>
<protein>
    <submittedName>
        <fullName evidence="1">Uncharacterized protein</fullName>
    </submittedName>
</protein>
<name>A0A0K2TKH0_LEPSM</name>
<accession>A0A0K2TKH0</accession>
<reference evidence="1" key="1">
    <citation type="submission" date="2014-05" db="EMBL/GenBank/DDBJ databases">
        <authorList>
            <person name="Chronopoulou M."/>
        </authorList>
    </citation>
    <scope>NUCLEOTIDE SEQUENCE</scope>
    <source>
        <tissue evidence="1">Whole organism</tissue>
    </source>
</reference>
<dbReference type="EMBL" id="HACA01008959">
    <property type="protein sequence ID" value="CDW26320.1"/>
    <property type="molecule type" value="Transcribed_RNA"/>
</dbReference>
<organism evidence="1">
    <name type="scientific">Lepeophtheirus salmonis</name>
    <name type="common">Salmon louse</name>
    <name type="synonym">Caligus salmonis</name>
    <dbReference type="NCBI Taxonomy" id="72036"/>
    <lineage>
        <taxon>Eukaryota</taxon>
        <taxon>Metazoa</taxon>
        <taxon>Ecdysozoa</taxon>
        <taxon>Arthropoda</taxon>
        <taxon>Crustacea</taxon>
        <taxon>Multicrustacea</taxon>
        <taxon>Hexanauplia</taxon>
        <taxon>Copepoda</taxon>
        <taxon>Siphonostomatoida</taxon>
        <taxon>Caligidae</taxon>
        <taxon>Lepeophtheirus</taxon>
    </lineage>
</organism>
<dbReference type="AlphaFoldDB" id="A0A0K2TKH0"/>
<evidence type="ECO:0000313" key="1">
    <source>
        <dbReference type="EMBL" id="CDW26320.1"/>
    </source>
</evidence>
<sequence length="84" mass="9027">MHPKGVPNGLASALHVGAKSLKNRVLQLRRFVSFIDGVKDGLSTLTTLIPSIFLIALWTVRGEPPRSLAWGHHGLDGIGLGCFL</sequence>